<proteinExistence type="predicted"/>
<gene>
    <name evidence="2" type="ORF">UFOPK1835_01415</name>
</gene>
<dbReference type="EMBL" id="CAEZUP010000064">
    <property type="protein sequence ID" value="CAB4616129.1"/>
    <property type="molecule type" value="Genomic_DNA"/>
</dbReference>
<feature type="region of interest" description="Disordered" evidence="1">
    <location>
        <begin position="1"/>
        <end position="32"/>
    </location>
</feature>
<evidence type="ECO:0000313" key="2">
    <source>
        <dbReference type="EMBL" id="CAB4616129.1"/>
    </source>
</evidence>
<dbReference type="AlphaFoldDB" id="A0A6J6HX40"/>
<accession>A0A6J6HX40</accession>
<name>A0A6J6HX40_9ZZZZ</name>
<evidence type="ECO:0000256" key="1">
    <source>
        <dbReference type="SAM" id="MobiDB-lite"/>
    </source>
</evidence>
<organism evidence="2">
    <name type="scientific">freshwater metagenome</name>
    <dbReference type="NCBI Taxonomy" id="449393"/>
    <lineage>
        <taxon>unclassified sequences</taxon>
        <taxon>metagenomes</taxon>
        <taxon>ecological metagenomes</taxon>
    </lineage>
</organism>
<protein>
    <submittedName>
        <fullName evidence="2">Unannotated protein</fullName>
    </submittedName>
</protein>
<sequence>MNAIDAERFPGVATSPVGAEGTVRGVTKTGSDGRLGPAAVIARILIDDAVPLMSPEMTNGLVATDGTGTTHGPASS</sequence>
<reference evidence="2" key="1">
    <citation type="submission" date="2020-05" db="EMBL/GenBank/DDBJ databases">
        <authorList>
            <person name="Chiriac C."/>
            <person name="Salcher M."/>
            <person name="Ghai R."/>
            <person name="Kavagutti S V."/>
        </authorList>
    </citation>
    <scope>NUCLEOTIDE SEQUENCE</scope>
</reference>